<evidence type="ECO:0000313" key="2">
    <source>
        <dbReference type="Proteomes" id="UP000644693"/>
    </source>
</evidence>
<reference evidence="1" key="1">
    <citation type="journal article" date="2014" name="Int. J. Syst. Evol. Microbiol.">
        <title>Complete genome sequence of Corynebacterium casei LMG S-19264T (=DSM 44701T), isolated from a smear-ripened cheese.</title>
        <authorList>
            <consortium name="US DOE Joint Genome Institute (JGI-PGF)"/>
            <person name="Walter F."/>
            <person name="Albersmeier A."/>
            <person name="Kalinowski J."/>
            <person name="Ruckert C."/>
        </authorList>
    </citation>
    <scope>NUCLEOTIDE SEQUENCE</scope>
    <source>
        <strain evidence="1">KCTC 23430</strain>
    </source>
</reference>
<evidence type="ECO:0008006" key="3">
    <source>
        <dbReference type="Google" id="ProtNLM"/>
    </source>
</evidence>
<evidence type="ECO:0000313" key="1">
    <source>
        <dbReference type="EMBL" id="GHD37940.1"/>
    </source>
</evidence>
<name>A0A918XME5_9GAMM</name>
<dbReference type="AlphaFoldDB" id="A0A918XME5"/>
<comment type="caution">
    <text evidence="1">The sequence shown here is derived from an EMBL/GenBank/DDBJ whole genome shotgun (WGS) entry which is preliminary data.</text>
</comment>
<keyword evidence="2" id="KW-1185">Reference proteome</keyword>
<proteinExistence type="predicted"/>
<accession>A0A918XME5</accession>
<dbReference type="Proteomes" id="UP000644693">
    <property type="component" value="Unassembled WGS sequence"/>
</dbReference>
<sequence>MTVVGIVLAVSVPASIRFYESMQYRQAIRDTVTLLAAARHRAVSTGEAQDVVINPQRRLVVLGKERRKLPKTVEIVVNTAREVNREDAGVIRFYPEGGSSGGGLDIERPGVGGVAIKVDWLLGSVSHEAYDFD</sequence>
<reference evidence="1" key="2">
    <citation type="submission" date="2020-09" db="EMBL/GenBank/DDBJ databases">
        <authorList>
            <person name="Sun Q."/>
            <person name="Kim S."/>
        </authorList>
    </citation>
    <scope>NUCLEOTIDE SEQUENCE</scope>
    <source>
        <strain evidence="1">KCTC 23430</strain>
    </source>
</reference>
<dbReference type="EMBL" id="BMYM01000003">
    <property type="protein sequence ID" value="GHD37940.1"/>
    <property type="molecule type" value="Genomic_DNA"/>
</dbReference>
<protein>
    <recommendedName>
        <fullName evidence="3">General secretion pathway protein GspH</fullName>
    </recommendedName>
</protein>
<gene>
    <name evidence="1" type="ORF">GCM10007053_27660</name>
</gene>
<organism evidence="1 2">
    <name type="scientific">Parahalioglobus pacificus</name>
    <dbReference type="NCBI Taxonomy" id="930806"/>
    <lineage>
        <taxon>Bacteria</taxon>
        <taxon>Pseudomonadati</taxon>
        <taxon>Pseudomonadota</taxon>
        <taxon>Gammaproteobacteria</taxon>
        <taxon>Cellvibrionales</taxon>
        <taxon>Halieaceae</taxon>
        <taxon>Parahalioglobus</taxon>
    </lineage>
</organism>